<name>A0AA88LHG5_CHASR</name>
<keyword evidence="3" id="KW-1185">Reference proteome</keyword>
<evidence type="ECO:0000313" key="3">
    <source>
        <dbReference type="Proteomes" id="UP001187415"/>
    </source>
</evidence>
<sequence length="266" mass="29900">MLLAEVGYALMGFILYIRGAQGQQKSVCALKGSTVRLSCSAERLTSSMKWYIVHRDGSKLVLNELEDRRLTSSVSEEGNFTLTINDLTGSDAKIYCCTENKNKAQKCSDGGINLQVTDLQVKVIPATENQTVNLMCSTSCALNESYIWYRNREFLYEDWSPWYQELVSSEEGVTYSCAIKGHKHLRAPDVSVDSVSSTCFTVTYSGGRMCFYQQKLEDEPCSITYPRGEVSTNYLSSLQPLDSRQCTCWDNVFSFLVDEIINSLTL</sequence>
<dbReference type="SUPFAM" id="SSF48726">
    <property type="entry name" value="Immunoglobulin"/>
    <property type="match status" value="1"/>
</dbReference>
<dbReference type="InterPro" id="IPR013783">
    <property type="entry name" value="Ig-like_fold"/>
</dbReference>
<dbReference type="EMBL" id="JAUPFM010000021">
    <property type="protein sequence ID" value="KAK2817380.1"/>
    <property type="molecule type" value="Genomic_DNA"/>
</dbReference>
<dbReference type="CDD" id="cd00096">
    <property type="entry name" value="Ig"/>
    <property type="match status" value="1"/>
</dbReference>
<dbReference type="SMART" id="SM00409">
    <property type="entry name" value="IG"/>
    <property type="match status" value="2"/>
</dbReference>
<organism evidence="2 3">
    <name type="scientific">Channa striata</name>
    <name type="common">Snakehead murrel</name>
    <name type="synonym">Ophicephalus striatus</name>
    <dbReference type="NCBI Taxonomy" id="64152"/>
    <lineage>
        <taxon>Eukaryota</taxon>
        <taxon>Metazoa</taxon>
        <taxon>Chordata</taxon>
        <taxon>Craniata</taxon>
        <taxon>Vertebrata</taxon>
        <taxon>Euteleostomi</taxon>
        <taxon>Actinopterygii</taxon>
        <taxon>Neopterygii</taxon>
        <taxon>Teleostei</taxon>
        <taxon>Neoteleostei</taxon>
        <taxon>Acanthomorphata</taxon>
        <taxon>Anabantaria</taxon>
        <taxon>Anabantiformes</taxon>
        <taxon>Channoidei</taxon>
        <taxon>Channidae</taxon>
        <taxon>Channa</taxon>
    </lineage>
</organism>
<dbReference type="PANTHER" id="PTHR46013:SF4">
    <property type="entry name" value="B-CELL RECEPTOR CD22-RELATED"/>
    <property type="match status" value="1"/>
</dbReference>
<dbReference type="Gene3D" id="2.60.40.10">
    <property type="entry name" value="Immunoglobulins"/>
    <property type="match status" value="2"/>
</dbReference>
<dbReference type="AlphaFoldDB" id="A0AA88LHG5"/>
<dbReference type="Proteomes" id="UP001187415">
    <property type="component" value="Unassembled WGS sequence"/>
</dbReference>
<dbReference type="InterPro" id="IPR007110">
    <property type="entry name" value="Ig-like_dom"/>
</dbReference>
<dbReference type="PANTHER" id="PTHR46013">
    <property type="entry name" value="VASCULAR CELL ADHESION MOLECULE 1"/>
    <property type="match status" value="1"/>
</dbReference>
<gene>
    <name evidence="2" type="ORF">Q5P01_025571</name>
</gene>
<proteinExistence type="predicted"/>
<reference evidence="2" key="1">
    <citation type="submission" date="2023-07" db="EMBL/GenBank/DDBJ databases">
        <title>Chromosome-level Genome Assembly of Striped Snakehead (Channa striata).</title>
        <authorList>
            <person name="Liu H."/>
        </authorList>
    </citation>
    <scope>NUCLEOTIDE SEQUENCE</scope>
    <source>
        <strain evidence="2">Gz</strain>
        <tissue evidence="2">Muscle</tissue>
    </source>
</reference>
<accession>A0AA88LHG5</accession>
<comment type="caution">
    <text evidence="2">The sequence shown here is derived from an EMBL/GenBank/DDBJ whole genome shotgun (WGS) entry which is preliminary data.</text>
</comment>
<dbReference type="InterPro" id="IPR036179">
    <property type="entry name" value="Ig-like_dom_sf"/>
</dbReference>
<feature type="domain" description="Ig-like" evidence="1">
    <location>
        <begin position="31"/>
        <end position="98"/>
    </location>
</feature>
<evidence type="ECO:0000259" key="1">
    <source>
        <dbReference type="PROSITE" id="PS50835"/>
    </source>
</evidence>
<protein>
    <recommendedName>
        <fullName evidence="1">Ig-like domain-containing protein</fullName>
    </recommendedName>
</protein>
<dbReference type="Pfam" id="PF07686">
    <property type="entry name" value="V-set"/>
    <property type="match status" value="1"/>
</dbReference>
<dbReference type="InterPro" id="IPR003599">
    <property type="entry name" value="Ig_sub"/>
</dbReference>
<dbReference type="InterPro" id="IPR013106">
    <property type="entry name" value="Ig_V-set"/>
</dbReference>
<evidence type="ECO:0000313" key="2">
    <source>
        <dbReference type="EMBL" id="KAK2817380.1"/>
    </source>
</evidence>
<dbReference type="PROSITE" id="PS50835">
    <property type="entry name" value="IG_LIKE"/>
    <property type="match status" value="1"/>
</dbReference>